<gene>
    <name evidence="1" type="ORF">IAD12_07340</name>
</gene>
<proteinExistence type="predicted"/>
<accession>A0A9D1KVF0</accession>
<evidence type="ECO:0000313" key="1">
    <source>
        <dbReference type="EMBL" id="HIU00053.1"/>
    </source>
</evidence>
<organism evidence="1 2">
    <name type="scientific">Candidatus Allocopromorpha excrementavium</name>
    <dbReference type="NCBI Taxonomy" id="2840741"/>
    <lineage>
        <taxon>Bacteria</taxon>
        <taxon>Bacillati</taxon>
        <taxon>Bacillota</taxon>
        <taxon>Clostridia</taxon>
        <taxon>Eubacteriales</taxon>
        <taxon>Eubacteriaceae</taxon>
        <taxon>Eubacteriaceae incertae sedis</taxon>
        <taxon>Candidatus Allocopromorpha</taxon>
    </lineage>
</organism>
<protein>
    <submittedName>
        <fullName evidence="1">Uncharacterized protein</fullName>
    </submittedName>
</protein>
<evidence type="ECO:0000313" key="2">
    <source>
        <dbReference type="Proteomes" id="UP000824159"/>
    </source>
</evidence>
<dbReference type="AlphaFoldDB" id="A0A9D1KVF0"/>
<reference evidence="1" key="2">
    <citation type="journal article" date="2021" name="PeerJ">
        <title>Extensive microbial diversity within the chicken gut microbiome revealed by metagenomics and culture.</title>
        <authorList>
            <person name="Gilroy R."/>
            <person name="Ravi A."/>
            <person name="Getino M."/>
            <person name="Pursley I."/>
            <person name="Horton D.L."/>
            <person name="Alikhan N.F."/>
            <person name="Baker D."/>
            <person name="Gharbi K."/>
            <person name="Hall N."/>
            <person name="Watson M."/>
            <person name="Adriaenssens E.M."/>
            <person name="Foster-Nyarko E."/>
            <person name="Jarju S."/>
            <person name="Secka A."/>
            <person name="Antonio M."/>
            <person name="Oren A."/>
            <person name="Chaudhuri R.R."/>
            <person name="La Ragione R."/>
            <person name="Hildebrand F."/>
            <person name="Pallen M.J."/>
        </authorList>
    </citation>
    <scope>NUCLEOTIDE SEQUENCE</scope>
    <source>
        <strain evidence="1">CHK176-22527</strain>
    </source>
</reference>
<name>A0A9D1KVF0_9FIRM</name>
<comment type="caution">
    <text evidence="1">The sequence shown here is derived from an EMBL/GenBank/DDBJ whole genome shotgun (WGS) entry which is preliminary data.</text>
</comment>
<sequence>MALNKANDVYRKYEKLKNDYSTVVFLDYLRKAKSEEGIYKIKISDRDINIENNKMFLSKLIKEGYAYKNKDVSIVSTVRGRKLISKDRVKISEKGKELLGKRDDWLKFFYFASPFTNIGEYERSKEQIGTGAEFETIMIAILSDKIETRRSREDYRGLKNLFLDIGELYKSVSYDLRAMYCFVAALYFDVSGIEYYDAFRKYMRRMISYKQLKREYRGIYIDPRILEDIRKAKEGYMSDMVDHIFLKNPMKINFYTKNRLKELVADIVDDKFSYKKWIDYSFSIFDDMVTIAEKKRQRRVQYGTI</sequence>
<dbReference type="EMBL" id="DVLX01000088">
    <property type="protein sequence ID" value="HIU00053.1"/>
    <property type="molecule type" value="Genomic_DNA"/>
</dbReference>
<reference evidence="1" key="1">
    <citation type="submission" date="2020-10" db="EMBL/GenBank/DDBJ databases">
        <authorList>
            <person name="Gilroy R."/>
        </authorList>
    </citation>
    <scope>NUCLEOTIDE SEQUENCE</scope>
    <source>
        <strain evidence="1">CHK176-22527</strain>
    </source>
</reference>
<dbReference type="Proteomes" id="UP000824159">
    <property type="component" value="Unassembled WGS sequence"/>
</dbReference>